<dbReference type="RefSeq" id="WP_152852257.1">
    <property type="nucleotide sequence ID" value="NZ_JACHDD010000006.1"/>
</dbReference>
<dbReference type="AlphaFoldDB" id="A0A6I1PPT7"/>
<gene>
    <name evidence="2" type="ORF">HDG40_004171</name>
</gene>
<name>A0A6I1PPT7_PARAM</name>
<proteinExistence type="predicted"/>
<evidence type="ECO:0000313" key="3">
    <source>
        <dbReference type="Proteomes" id="UP000592780"/>
    </source>
</evidence>
<reference evidence="2 3" key="1">
    <citation type="submission" date="2020-08" db="EMBL/GenBank/DDBJ databases">
        <title>Genomic Encyclopedia of Type Strains, Phase IV (KMG-V): Genome sequencing to study the core and pangenomes of soil and plant-associated prokaryotes.</title>
        <authorList>
            <person name="Whitman W."/>
        </authorList>
    </citation>
    <scope>NUCLEOTIDE SEQUENCE [LARGE SCALE GENOMIC DNA]</scope>
    <source>
        <strain evidence="2 3">JPY158</strain>
    </source>
</reference>
<accession>A0A6I1PPT7</accession>
<sequence>MLVGLKIQAELEHRLFTATRQLSGNRLGLAAPPKRALLKSLGDSRHSAMNVDSLCPISPFRTCQPDSERSFPPTIMPRRESKDNRDSKHPKKVSII</sequence>
<evidence type="ECO:0000256" key="1">
    <source>
        <dbReference type="SAM" id="MobiDB-lite"/>
    </source>
</evidence>
<organism evidence="2 3">
    <name type="scientific">Paraburkholderia atlantica</name>
    <dbReference type="NCBI Taxonomy" id="2654982"/>
    <lineage>
        <taxon>Bacteria</taxon>
        <taxon>Pseudomonadati</taxon>
        <taxon>Pseudomonadota</taxon>
        <taxon>Betaproteobacteria</taxon>
        <taxon>Burkholderiales</taxon>
        <taxon>Burkholderiaceae</taxon>
        <taxon>Paraburkholderia</taxon>
    </lineage>
</organism>
<comment type="caution">
    <text evidence="2">The sequence shown here is derived from an EMBL/GenBank/DDBJ whole genome shotgun (WGS) entry which is preliminary data.</text>
</comment>
<dbReference type="EMBL" id="JACHDD010000006">
    <property type="protein sequence ID" value="MBB5425998.1"/>
    <property type="molecule type" value="Genomic_DNA"/>
</dbReference>
<feature type="region of interest" description="Disordered" evidence="1">
    <location>
        <begin position="62"/>
        <end position="96"/>
    </location>
</feature>
<keyword evidence="3" id="KW-1185">Reference proteome</keyword>
<protein>
    <submittedName>
        <fullName evidence="2">Uncharacterized protein</fullName>
    </submittedName>
</protein>
<evidence type="ECO:0000313" key="2">
    <source>
        <dbReference type="EMBL" id="MBB5425998.1"/>
    </source>
</evidence>
<dbReference type="Proteomes" id="UP000592780">
    <property type="component" value="Unassembled WGS sequence"/>
</dbReference>
<feature type="compositionally biased region" description="Basic and acidic residues" evidence="1">
    <location>
        <begin position="77"/>
        <end position="87"/>
    </location>
</feature>